<evidence type="ECO:0000256" key="1">
    <source>
        <dbReference type="ARBA" id="ARBA00023172"/>
    </source>
</evidence>
<dbReference type="Proteomes" id="UP000477156">
    <property type="component" value="Unassembled WGS sequence"/>
</dbReference>
<organism evidence="4 5">
    <name type="scientific">Blautia wexlerae</name>
    <dbReference type="NCBI Taxonomy" id="418240"/>
    <lineage>
        <taxon>Bacteria</taxon>
        <taxon>Bacillati</taxon>
        <taxon>Bacillota</taxon>
        <taxon>Clostridia</taxon>
        <taxon>Lachnospirales</taxon>
        <taxon>Lachnospiraceae</taxon>
        <taxon>Blautia</taxon>
    </lineage>
</organism>
<dbReference type="AlphaFoldDB" id="A0A6L8XY62"/>
<dbReference type="InterPro" id="IPR013762">
    <property type="entry name" value="Integrase-like_cat_sf"/>
</dbReference>
<evidence type="ECO:0000259" key="2">
    <source>
        <dbReference type="PROSITE" id="PS51898"/>
    </source>
</evidence>
<evidence type="ECO:0000313" key="4">
    <source>
        <dbReference type="EMBL" id="MZS90974.1"/>
    </source>
</evidence>
<gene>
    <name evidence="4" type="ORF">GT712_18460</name>
    <name evidence="3" type="ORF">GT728_02300</name>
</gene>
<evidence type="ECO:0000313" key="3">
    <source>
        <dbReference type="EMBL" id="MZL32064.1"/>
    </source>
</evidence>
<dbReference type="SUPFAM" id="SSF56349">
    <property type="entry name" value="DNA breaking-rejoining enzymes"/>
    <property type="match status" value="1"/>
</dbReference>
<dbReference type="InterPro" id="IPR002104">
    <property type="entry name" value="Integrase_catalytic"/>
</dbReference>
<proteinExistence type="predicted"/>
<dbReference type="EMBL" id="WWVQ01000004">
    <property type="protein sequence ID" value="MZL32064.1"/>
    <property type="molecule type" value="Genomic_DNA"/>
</dbReference>
<dbReference type="GO" id="GO:0006310">
    <property type="term" value="P:DNA recombination"/>
    <property type="evidence" value="ECO:0007669"/>
    <property type="project" value="UniProtKB-KW"/>
</dbReference>
<dbReference type="Gene3D" id="1.10.443.10">
    <property type="entry name" value="Intergrase catalytic core"/>
    <property type="match status" value="1"/>
</dbReference>
<accession>A0A6L8XY62</accession>
<dbReference type="InterPro" id="IPR011010">
    <property type="entry name" value="DNA_brk_join_enz"/>
</dbReference>
<dbReference type="EMBL" id="WWVF01000061">
    <property type="protein sequence ID" value="MZS90974.1"/>
    <property type="molecule type" value="Genomic_DNA"/>
</dbReference>
<protein>
    <submittedName>
        <fullName evidence="4">Tyrosine-type recombinase/integrase</fullName>
    </submittedName>
</protein>
<dbReference type="GO" id="GO:0003677">
    <property type="term" value="F:DNA binding"/>
    <property type="evidence" value="ECO:0007669"/>
    <property type="project" value="InterPro"/>
</dbReference>
<evidence type="ECO:0000313" key="5">
    <source>
        <dbReference type="Proteomes" id="UP000477156"/>
    </source>
</evidence>
<dbReference type="PROSITE" id="PS51898">
    <property type="entry name" value="TYR_RECOMBINASE"/>
    <property type="match status" value="1"/>
</dbReference>
<feature type="domain" description="Tyr recombinase" evidence="2">
    <location>
        <begin position="1"/>
        <end position="48"/>
    </location>
</feature>
<dbReference type="Proteomes" id="UP000477285">
    <property type="component" value="Unassembled WGS sequence"/>
</dbReference>
<name>A0A6L8XY62_9FIRM</name>
<comment type="caution">
    <text evidence="4">The sequence shown here is derived from an EMBL/GenBank/DDBJ whole genome shotgun (WGS) entry which is preliminary data.</text>
</comment>
<keyword evidence="1" id="KW-0233">DNA recombination</keyword>
<dbReference type="GO" id="GO:0015074">
    <property type="term" value="P:DNA integration"/>
    <property type="evidence" value="ECO:0007669"/>
    <property type="project" value="InterPro"/>
</dbReference>
<evidence type="ECO:0000313" key="6">
    <source>
        <dbReference type="Proteomes" id="UP000477285"/>
    </source>
</evidence>
<dbReference type="Pfam" id="PF00589">
    <property type="entry name" value="Phage_integrase"/>
    <property type="match status" value="1"/>
</dbReference>
<sequence length="52" mass="5880">MRHTFCTRLANAGMNPKALQYVMGHSNITITLNLYTHASLETVKSELQRFVA</sequence>
<reference evidence="5 6" key="1">
    <citation type="journal article" date="2019" name="Nat. Med.">
        <title>A library of human gut bacterial isolates paired with longitudinal multiomics data enables mechanistic microbiome research.</title>
        <authorList>
            <person name="Poyet M."/>
            <person name="Groussin M."/>
            <person name="Gibbons S.M."/>
            <person name="Avila-Pacheco J."/>
            <person name="Jiang X."/>
            <person name="Kearney S.M."/>
            <person name="Perrotta A.R."/>
            <person name="Berdy B."/>
            <person name="Zhao S."/>
            <person name="Lieberman T.D."/>
            <person name="Swanson P.K."/>
            <person name="Smith M."/>
            <person name="Roesemann S."/>
            <person name="Alexander J.E."/>
            <person name="Rich S.A."/>
            <person name="Livny J."/>
            <person name="Vlamakis H."/>
            <person name="Clish C."/>
            <person name="Bullock K."/>
            <person name="Deik A."/>
            <person name="Scott J."/>
            <person name="Pierce K.A."/>
            <person name="Xavier R.J."/>
            <person name="Alm E.J."/>
        </authorList>
    </citation>
    <scope>NUCLEOTIDE SEQUENCE [LARGE SCALE GENOMIC DNA]</scope>
    <source>
        <strain evidence="3 6">BIOML-A1</strain>
        <strain evidence="4 5">BIOML-A12</strain>
    </source>
</reference>